<feature type="compositionally biased region" description="Basic and acidic residues" evidence="2">
    <location>
        <begin position="38"/>
        <end position="65"/>
    </location>
</feature>
<reference evidence="5 6" key="1">
    <citation type="submission" date="2024-09" db="EMBL/GenBank/DDBJ databases">
        <authorList>
            <person name="Sun Q."/>
            <person name="Mori K."/>
        </authorList>
    </citation>
    <scope>NUCLEOTIDE SEQUENCE [LARGE SCALE GENOMIC DNA]</scope>
    <source>
        <strain evidence="5 6">CCM 7659</strain>
    </source>
</reference>
<keyword evidence="3" id="KW-0812">Transmembrane</keyword>
<evidence type="ECO:0000259" key="4">
    <source>
        <dbReference type="Pfam" id="PF03816"/>
    </source>
</evidence>
<gene>
    <name evidence="5" type="ORF">ACFFVD_04590</name>
</gene>
<comment type="caution">
    <text evidence="5">The sequence shown here is derived from an EMBL/GenBank/DDBJ whole genome shotgun (WGS) entry which is preliminary data.</text>
</comment>
<feature type="region of interest" description="Disordered" evidence="2">
    <location>
        <begin position="1"/>
        <end position="201"/>
    </location>
</feature>
<accession>A0ABV5JMX3</accession>
<dbReference type="InterPro" id="IPR050922">
    <property type="entry name" value="LytR/CpsA/Psr_CW_biosynth"/>
</dbReference>
<dbReference type="InterPro" id="IPR004474">
    <property type="entry name" value="LytR_CpsA_psr"/>
</dbReference>
<proteinExistence type="inferred from homology"/>
<dbReference type="Proteomes" id="UP001589700">
    <property type="component" value="Unassembled WGS sequence"/>
</dbReference>
<evidence type="ECO:0000313" key="5">
    <source>
        <dbReference type="EMBL" id="MFB9259073.1"/>
    </source>
</evidence>
<comment type="similarity">
    <text evidence="1">Belongs to the LytR/CpsA/Psr (LCP) family.</text>
</comment>
<feature type="compositionally biased region" description="Basic and acidic residues" evidence="2">
    <location>
        <begin position="72"/>
        <end position="107"/>
    </location>
</feature>
<feature type="compositionally biased region" description="Basic and acidic residues" evidence="2">
    <location>
        <begin position="123"/>
        <end position="150"/>
    </location>
</feature>
<dbReference type="EMBL" id="JBHMDY010000002">
    <property type="protein sequence ID" value="MFB9259073.1"/>
    <property type="molecule type" value="Genomic_DNA"/>
</dbReference>
<feature type="transmembrane region" description="Helical" evidence="3">
    <location>
        <begin position="210"/>
        <end position="229"/>
    </location>
</feature>
<keyword evidence="3" id="KW-1133">Transmembrane helix</keyword>
<evidence type="ECO:0000256" key="1">
    <source>
        <dbReference type="ARBA" id="ARBA00006068"/>
    </source>
</evidence>
<dbReference type="NCBIfam" id="TIGR00350">
    <property type="entry name" value="lytR_cpsA_psr"/>
    <property type="match status" value="1"/>
</dbReference>
<feature type="compositionally biased region" description="Polar residues" evidence="2">
    <location>
        <begin position="267"/>
        <end position="278"/>
    </location>
</feature>
<feature type="compositionally biased region" description="Basic and acidic residues" evidence="2">
    <location>
        <begin position="1"/>
        <end position="19"/>
    </location>
</feature>
<name>A0ABV5JMX3_9ACTN</name>
<dbReference type="Pfam" id="PF03816">
    <property type="entry name" value="LytR_cpsA_psr"/>
    <property type="match status" value="1"/>
</dbReference>
<keyword evidence="6" id="KW-1185">Reference proteome</keyword>
<feature type="domain" description="Cell envelope-related transcriptional attenuator" evidence="4">
    <location>
        <begin position="285"/>
        <end position="428"/>
    </location>
</feature>
<feature type="region of interest" description="Disordered" evidence="2">
    <location>
        <begin position="264"/>
        <end position="285"/>
    </location>
</feature>
<dbReference type="RefSeq" id="WP_380023109.1">
    <property type="nucleotide sequence ID" value="NZ_JBHMDY010000002.1"/>
</dbReference>
<evidence type="ECO:0000313" key="6">
    <source>
        <dbReference type="Proteomes" id="UP001589700"/>
    </source>
</evidence>
<dbReference type="PANTHER" id="PTHR33392:SF6">
    <property type="entry name" value="POLYISOPRENYL-TEICHOIC ACID--PEPTIDOGLYCAN TEICHOIC ACID TRANSFERASE TAGU"/>
    <property type="match status" value="1"/>
</dbReference>
<feature type="compositionally biased region" description="Basic and acidic residues" evidence="2">
    <location>
        <begin position="157"/>
        <end position="176"/>
    </location>
</feature>
<protein>
    <submittedName>
        <fullName evidence="5">LCP family protein</fullName>
    </submittedName>
</protein>
<sequence>MTDDPRRRHLTPEEAAELRRRARERRGYVDGAPSRGAAQRDRTPRPEPRDPRVPRAPRAPRDEAGRGVGRGVDPRAPRGEAGRGGDPRAPHGEAGRGVDPRAPRGEAGRGGYQPRQRPEPIPAEERARYAAERRDPRDPRDPRAPRDPRQVPRRASRRADGRDPYRQPVDPRDRGRGGRSRRSGGATTTTQRGRRPAGAPRKRRLGPVRIIGLLLAVILTLGVVTVLWADSKLQRIDALNDYPGRIGNTPGTTTLLVGTDSREGLTPEQQAELSTGSESDAGGKRTDTMMLVYTPRDGDRTMLISLPRDMLVDIPGYGENKLNAAYTFGGPALLTQTLEQQTGVHIDHYAEIGFGGFAGIVDAVGGVEICLDEPIQDPYAGLDLAPGCQILNGPQSLGFVRTRHGFAEQDLQRVRNQRQFLGSLMKTVMTPGNVLNPFTALPLLDAGAEAVTVDTGDHIWNLASIMRKLSGDPLTVTVPHDGMASGAVGSYLVWGPTTTGFFDAVAAGRTPGPEYLDTGP</sequence>
<evidence type="ECO:0000256" key="3">
    <source>
        <dbReference type="SAM" id="Phobius"/>
    </source>
</evidence>
<feature type="compositionally biased region" description="Basic residues" evidence="2">
    <location>
        <begin position="192"/>
        <end position="201"/>
    </location>
</feature>
<organism evidence="5 6">
    <name type="scientific">Dietzia aerolata</name>
    <dbReference type="NCBI Taxonomy" id="595984"/>
    <lineage>
        <taxon>Bacteria</taxon>
        <taxon>Bacillati</taxon>
        <taxon>Actinomycetota</taxon>
        <taxon>Actinomycetes</taxon>
        <taxon>Mycobacteriales</taxon>
        <taxon>Dietziaceae</taxon>
        <taxon>Dietzia</taxon>
    </lineage>
</organism>
<evidence type="ECO:0000256" key="2">
    <source>
        <dbReference type="SAM" id="MobiDB-lite"/>
    </source>
</evidence>
<dbReference type="PANTHER" id="PTHR33392">
    <property type="entry name" value="POLYISOPRENYL-TEICHOIC ACID--PEPTIDOGLYCAN TEICHOIC ACID TRANSFERASE TAGU"/>
    <property type="match status" value="1"/>
</dbReference>
<keyword evidence="3" id="KW-0472">Membrane</keyword>
<dbReference type="Gene3D" id="3.40.630.190">
    <property type="entry name" value="LCP protein"/>
    <property type="match status" value="1"/>
</dbReference>